<feature type="chain" id="PRO_5025570227" evidence="1">
    <location>
        <begin position="22"/>
        <end position="145"/>
    </location>
</feature>
<protein>
    <submittedName>
        <fullName evidence="2">Uncharacterized protein</fullName>
    </submittedName>
</protein>
<sequence>MHLPLPLQLLATTLLIALASSTSTSTSTTSTAHYLASTSSNQTMCGALMLNQDYVSLMPKGGPGVCLFVGDPDDEARLLPIKAHWTMRGCACKFYVLDEGQCWNEKNLVSSTIGPMAFEEINDGSVLLPSMYMCDDAIPDVSGGV</sequence>
<name>A0A6A6TDA2_9PLEO</name>
<dbReference type="AlphaFoldDB" id="A0A6A6TDA2"/>
<accession>A0A6A6TDA2</accession>
<gene>
    <name evidence="2" type="ORF">K491DRAFT_715197</name>
</gene>
<dbReference type="EMBL" id="MU004334">
    <property type="protein sequence ID" value="KAF2656604.1"/>
    <property type="molecule type" value="Genomic_DNA"/>
</dbReference>
<keyword evidence="3" id="KW-1185">Reference proteome</keyword>
<evidence type="ECO:0000256" key="1">
    <source>
        <dbReference type="SAM" id="SignalP"/>
    </source>
</evidence>
<keyword evidence="1" id="KW-0732">Signal</keyword>
<organism evidence="2 3">
    <name type="scientific">Lophiostoma macrostomum CBS 122681</name>
    <dbReference type="NCBI Taxonomy" id="1314788"/>
    <lineage>
        <taxon>Eukaryota</taxon>
        <taxon>Fungi</taxon>
        <taxon>Dikarya</taxon>
        <taxon>Ascomycota</taxon>
        <taxon>Pezizomycotina</taxon>
        <taxon>Dothideomycetes</taxon>
        <taxon>Pleosporomycetidae</taxon>
        <taxon>Pleosporales</taxon>
        <taxon>Lophiostomataceae</taxon>
        <taxon>Lophiostoma</taxon>
    </lineage>
</organism>
<feature type="signal peptide" evidence="1">
    <location>
        <begin position="1"/>
        <end position="21"/>
    </location>
</feature>
<proteinExistence type="predicted"/>
<dbReference type="Proteomes" id="UP000799324">
    <property type="component" value="Unassembled WGS sequence"/>
</dbReference>
<reference evidence="2" key="1">
    <citation type="journal article" date="2020" name="Stud. Mycol.">
        <title>101 Dothideomycetes genomes: a test case for predicting lifestyles and emergence of pathogens.</title>
        <authorList>
            <person name="Haridas S."/>
            <person name="Albert R."/>
            <person name="Binder M."/>
            <person name="Bloem J."/>
            <person name="Labutti K."/>
            <person name="Salamov A."/>
            <person name="Andreopoulos B."/>
            <person name="Baker S."/>
            <person name="Barry K."/>
            <person name="Bills G."/>
            <person name="Bluhm B."/>
            <person name="Cannon C."/>
            <person name="Castanera R."/>
            <person name="Culley D."/>
            <person name="Daum C."/>
            <person name="Ezra D."/>
            <person name="Gonzalez J."/>
            <person name="Henrissat B."/>
            <person name="Kuo A."/>
            <person name="Liang C."/>
            <person name="Lipzen A."/>
            <person name="Lutzoni F."/>
            <person name="Magnuson J."/>
            <person name="Mondo S."/>
            <person name="Nolan M."/>
            <person name="Ohm R."/>
            <person name="Pangilinan J."/>
            <person name="Park H.-J."/>
            <person name="Ramirez L."/>
            <person name="Alfaro M."/>
            <person name="Sun H."/>
            <person name="Tritt A."/>
            <person name="Yoshinaga Y."/>
            <person name="Zwiers L.-H."/>
            <person name="Turgeon B."/>
            <person name="Goodwin S."/>
            <person name="Spatafora J."/>
            <person name="Crous P."/>
            <person name="Grigoriev I."/>
        </authorList>
    </citation>
    <scope>NUCLEOTIDE SEQUENCE</scope>
    <source>
        <strain evidence="2">CBS 122681</strain>
    </source>
</reference>
<evidence type="ECO:0000313" key="3">
    <source>
        <dbReference type="Proteomes" id="UP000799324"/>
    </source>
</evidence>
<evidence type="ECO:0000313" key="2">
    <source>
        <dbReference type="EMBL" id="KAF2656604.1"/>
    </source>
</evidence>